<keyword evidence="2" id="KW-0704">Schiff base</keyword>
<dbReference type="EMBL" id="DQBS01000064">
    <property type="protein sequence ID" value="HCO69468.1"/>
    <property type="molecule type" value="Genomic_DNA"/>
</dbReference>
<evidence type="ECO:0000313" key="6">
    <source>
        <dbReference type="Proteomes" id="UP000054260"/>
    </source>
</evidence>
<dbReference type="AlphaFoldDB" id="A0A117LTC7"/>
<evidence type="ECO:0000256" key="3">
    <source>
        <dbReference type="NCBIfam" id="TIGR00126"/>
    </source>
</evidence>
<dbReference type="GO" id="GO:0016052">
    <property type="term" value="P:carbohydrate catabolic process"/>
    <property type="evidence" value="ECO:0007669"/>
    <property type="project" value="TreeGrafter"/>
</dbReference>
<gene>
    <name evidence="4" type="primary">deoC</name>
    <name evidence="4" type="ORF">DIT26_02605</name>
    <name evidence="5" type="ORF">XD86_1230</name>
</gene>
<dbReference type="PIRSF" id="PIRSF001357">
    <property type="entry name" value="DeoC"/>
    <property type="match status" value="1"/>
</dbReference>
<name>A0A117LTC7_9BACT</name>
<dbReference type="PATRIC" id="fig|1236046.6.peg.162"/>
<dbReference type="GO" id="GO:0004139">
    <property type="term" value="F:deoxyribose-phosphate aldolase activity"/>
    <property type="evidence" value="ECO:0007669"/>
    <property type="project" value="UniProtKB-UniRule"/>
</dbReference>
<dbReference type="InterPro" id="IPR002915">
    <property type="entry name" value="DeoC/FbaB/LacD_aldolase"/>
</dbReference>
<keyword evidence="1" id="KW-0963">Cytoplasm</keyword>
<dbReference type="PANTHER" id="PTHR10889:SF1">
    <property type="entry name" value="DEOXYRIBOSE-PHOSPHATE ALDOLASE"/>
    <property type="match status" value="1"/>
</dbReference>
<dbReference type="SUPFAM" id="SSF51569">
    <property type="entry name" value="Aldolase"/>
    <property type="match status" value="1"/>
</dbReference>
<accession>A0A117LTC7</accession>
<evidence type="ECO:0000313" key="7">
    <source>
        <dbReference type="Proteomes" id="UP000264215"/>
    </source>
</evidence>
<evidence type="ECO:0000313" key="4">
    <source>
        <dbReference type="EMBL" id="HCO69468.1"/>
    </source>
</evidence>
<dbReference type="SMART" id="SM01133">
    <property type="entry name" value="DeoC"/>
    <property type="match status" value="1"/>
</dbReference>
<protein>
    <recommendedName>
        <fullName evidence="3">Deoxyribose-phosphate aldolase</fullName>
        <ecNumber evidence="3">4.1.2.4</ecNumber>
    </recommendedName>
</protein>
<reference evidence="6" key="2">
    <citation type="journal article" date="2015" name="MBio">
        <title>Genome-Resolved Metagenomic Analysis Reveals Roles for Candidate Phyla and Other Microbial Community Members in Biogeochemical Transformations in Oil Reservoirs.</title>
        <authorList>
            <person name="Hu P."/>
            <person name="Tom L."/>
            <person name="Singh A."/>
            <person name="Thomas B.C."/>
            <person name="Baker B.J."/>
            <person name="Piceno Y.M."/>
            <person name="Andersen G.L."/>
            <person name="Banfield J.F."/>
        </authorList>
    </citation>
    <scope>NUCLEOTIDE SEQUENCE [LARGE SCALE GENOMIC DNA]</scope>
</reference>
<dbReference type="EC" id="4.1.2.4" evidence="3"/>
<sequence length="231" mass="26229">MNRDIPFNRRFDNTLLNPESKWEDIESFVDETLEYNFRNVVVPWYAIPTYVIEKVEGTEVGINVGPGGFPLGMVPTELKMREIEYYMSLGEAVTDFDIVINVSAVKSRNWDLMEREFVTLSERVKKGNRVCKFIIETSRLTEEEIVKVCELIVDVPTIDFVKTGTGFGPRATSYRDVELINSVVSGKKEIKVSGGVRTLEQVEKFMELGATVFGSSSSVSIYKEYEKKYGG</sequence>
<proteinExistence type="predicted"/>
<dbReference type="GO" id="GO:0005737">
    <property type="term" value="C:cytoplasm"/>
    <property type="evidence" value="ECO:0007669"/>
    <property type="project" value="InterPro"/>
</dbReference>
<dbReference type="GO" id="GO:0009264">
    <property type="term" value="P:deoxyribonucleotide catabolic process"/>
    <property type="evidence" value="ECO:0007669"/>
    <property type="project" value="UniProtKB-UniRule"/>
</dbReference>
<dbReference type="PANTHER" id="PTHR10889">
    <property type="entry name" value="DEOXYRIBOSE-PHOSPHATE ALDOLASE"/>
    <property type="match status" value="1"/>
</dbReference>
<evidence type="ECO:0000256" key="1">
    <source>
        <dbReference type="ARBA" id="ARBA00022490"/>
    </source>
</evidence>
<organism evidence="5 6">
    <name type="scientific">Mesotoga infera</name>
    <dbReference type="NCBI Taxonomy" id="1236046"/>
    <lineage>
        <taxon>Bacteria</taxon>
        <taxon>Thermotogati</taxon>
        <taxon>Thermotogota</taxon>
        <taxon>Thermotogae</taxon>
        <taxon>Kosmotogales</taxon>
        <taxon>Kosmotogaceae</taxon>
        <taxon>Mesotoga</taxon>
    </lineage>
</organism>
<reference evidence="4 7" key="3">
    <citation type="journal article" date="2018" name="Nat. Biotechnol.">
        <title>A standardized bacterial taxonomy based on genome phylogeny substantially revises the tree of life.</title>
        <authorList>
            <person name="Parks D.H."/>
            <person name="Chuvochina M."/>
            <person name="Waite D.W."/>
            <person name="Rinke C."/>
            <person name="Skarshewski A."/>
            <person name="Chaumeil P.A."/>
            <person name="Hugenholtz P."/>
        </authorList>
    </citation>
    <scope>NUCLEOTIDE SEQUENCE [LARGE SCALE GENOMIC DNA]</scope>
    <source>
        <strain evidence="4">UBA9905</strain>
    </source>
</reference>
<reference evidence="5" key="1">
    <citation type="journal article" date="2015" name="MBio">
        <title>Genome-resolved metagenomic analysis reveals roles for candidate phyla and other microbial community members in biogeochemical transformations in oil reservoirs.</title>
        <authorList>
            <person name="Hu P."/>
            <person name="Tom L."/>
            <person name="Singh A."/>
            <person name="Thomas B.C."/>
            <person name="Baker B.J."/>
            <person name="Piceno Y.M."/>
            <person name="Andersen G.L."/>
            <person name="Banfield J.F."/>
        </authorList>
    </citation>
    <scope>NUCLEOTIDE SEQUENCE [LARGE SCALE GENOMIC DNA]</scope>
    <source>
        <strain evidence="5">46_47</strain>
    </source>
</reference>
<dbReference type="Proteomes" id="UP000264215">
    <property type="component" value="Unassembled WGS sequence"/>
</dbReference>
<dbReference type="EMBL" id="LGGH01000221">
    <property type="protein sequence ID" value="KUK66339.1"/>
    <property type="molecule type" value="Genomic_DNA"/>
</dbReference>
<dbReference type="Proteomes" id="UP000054260">
    <property type="component" value="Unassembled WGS sequence"/>
</dbReference>
<dbReference type="InterPro" id="IPR011343">
    <property type="entry name" value="DeoC"/>
</dbReference>
<comment type="caution">
    <text evidence="5">The sequence shown here is derived from an EMBL/GenBank/DDBJ whole genome shotgun (WGS) entry which is preliminary data.</text>
</comment>
<dbReference type="InterPro" id="IPR013785">
    <property type="entry name" value="Aldolase_TIM"/>
</dbReference>
<evidence type="ECO:0000256" key="2">
    <source>
        <dbReference type="ARBA" id="ARBA00023270"/>
    </source>
</evidence>
<dbReference type="NCBIfam" id="TIGR00126">
    <property type="entry name" value="deoC"/>
    <property type="match status" value="1"/>
</dbReference>
<evidence type="ECO:0000313" key="5">
    <source>
        <dbReference type="EMBL" id="KUK66339.1"/>
    </source>
</evidence>
<dbReference type="Gene3D" id="3.20.20.70">
    <property type="entry name" value="Aldolase class I"/>
    <property type="match status" value="1"/>
</dbReference>